<dbReference type="RefSeq" id="WP_114842141.1">
    <property type="nucleotide sequence ID" value="NZ_CP031219.1"/>
</dbReference>
<protein>
    <recommendedName>
        <fullName evidence="4">Lipooligosaccharide transport system, periplasmic component LptC</fullName>
    </recommendedName>
</protein>
<feature type="transmembrane region" description="Helical" evidence="1">
    <location>
        <begin position="6"/>
        <end position="25"/>
    </location>
</feature>
<accession>A0AAX2AHM8</accession>
<organism evidence="2 3">
    <name type="scientific">Malaciobacter mytili LMG 24559</name>
    <dbReference type="NCBI Taxonomy" id="1032238"/>
    <lineage>
        <taxon>Bacteria</taxon>
        <taxon>Pseudomonadati</taxon>
        <taxon>Campylobacterota</taxon>
        <taxon>Epsilonproteobacteria</taxon>
        <taxon>Campylobacterales</taxon>
        <taxon>Arcobacteraceae</taxon>
        <taxon>Malaciobacter</taxon>
    </lineage>
</organism>
<evidence type="ECO:0000313" key="2">
    <source>
        <dbReference type="EMBL" id="RXK15694.1"/>
    </source>
</evidence>
<keyword evidence="3" id="KW-1185">Reference proteome</keyword>
<evidence type="ECO:0000256" key="1">
    <source>
        <dbReference type="SAM" id="Phobius"/>
    </source>
</evidence>
<proteinExistence type="predicted"/>
<dbReference type="EMBL" id="NXID01000023">
    <property type="protein sequence ID" value="RXK15694.1"/>
    <property type="molecule type" value="Genomic_DNA"/>
</dbReference>
<dbReference type="Proteomes" id="UP000290092">
    <property type="component" value="Unassembled WGS sequence"/>
</dbReference>
<keyword evidence="1" id="KW-0472">Membrane</keyword>
<gene>
    <name evidence="2" type="ORF">CP985_07225</name>
</gene>
<comment type="caution">
    <text evidence="2">The sequence shown here is derived from an EMBL/GenBank/DDBJ whole genome shotgun (WGS) entry which is preliminary data.</text>
</comment>
<reference evidence="2 3" key="1">
    <citation type="submission" date="2017-09" db="EMBL/GenBank/DDBJ databases">
        <title>Genomics of the genus Arcobacter.</title>
        <authorList>
            <person name="Perez-Cataluna A."/>
            <person name="Figueras M.J."/>
            <person name="Salas-Masso N."/>
        </authorList>
    </citation>
    <scope>NUCLEOTIDE SEQUENCE [LARGE SCALE GENOMIC DNA]</scope>
    <source>
        <strain evidence="2 3">CECT 7386</strain>
    </source>
</reference>
<dbReference type="AlphaFoldDB" id="A0AAX2AHM8"/>
<name>A0AAX2AHM8_9BACT</name>
<keyword evidence="1" id="KW-0812">Transmembrane</keyword>
<sequence length="176" mass="20681">MVIKSFIYAILLISTLIYFVPIANIQDKENKKEIPLVSFNNSTMYTLNEQTVTKIVNSKKASRFETKDIMYEGNFILKANDKKVKNATDYVSADVIIKQKEEFTFINNVKFRRDNFMTLNTQELFYNDKTKIARNTIYFSGTYYNHKLNGTNLYLDMNNEIMKSKNSHFEIDITKN</sequence>
<keyword evidence="1" id="KW-1133">Transmembrane helix</keyword>
<dbReference type="KEGG" id="amyt:AMYT_1723"/>
<evidence type="ECO:0008006" key="4">
    <source>
        <dbReference type="Google" id="ProtNLM"/>
    </source>
</evidence>
<evidence type="ECO:0000313" key="3">
    <source>
        <dbReference type="Proteomes" id="UP000290092"/>
    </source>
</evidence>